<evidence type="ECO:0000256" key="1">
    <source>
        <dbReference type="ARBA" id="ARBA00000083"/>
    </source>
</evidence>
<evidence type="ECO:0000256" key="3">
    <source>
        <dbReference type="ARBA" id="ARBA00004947"/>
    </source>
</evidence>
<proteinExistence type="inferred from homology"/>
<keyword evidence="13" id="KW-1185">Reference proteome</keyword>
<accession>A0A3D9VGW8</accession>
<dbReference type="RefSeq" id="WP_115850888.1">
    <property type="nucleotide sequence ID" value="NZ_QTUC01000001.1"/>
</dbReference>
<dbReference type="Gene3D" id="3.40.50.720">
    <property type="entry name" value="NAD(P)-binding Rossmann-like Domain"/>
    <property type="match status" value="1"/>
</dbReference>
<dbReference type="CDD" id="cd05247">
    <property type="entry name" value="UDP_G4E_1_SDR_e"/>
    <property type="match status" value="1"/>
</dbReference>
<dbReference type="OrthoDB" id="9801785at2"/>
<dbReference type="InterPro" id="IPR005886">
    <property type="entry name" value="UDP_G4E"/>
</dbReference>
<dbReference type="UniPathway" id="UPA00214"/>
<dbReference type="GO" id="GO:0033499">
    <property type="term" value="P:galactose catabolic process via UDP-galactose, Leloir pathway"/>
    <property type="evidence" value="ECO:0007669"/>
    <property type="project" value="TreeGrafter"/>
</dbReference>
<evidence type="ECO:0000256" key="4">
    <source>
        <dbReference type="ARBA" id="ARBA00007637"/>
    </source>
</evidence>
<evidence type="ECO:0000256" key="5">
    <source>
        <dbReference type="ARBA" id="ARBA00013189"/>
    </source>
</evidence>
<comment type="caution">
    <text evidence="12">The sequence shown here is derived from an EMBL/GenBank/DDBJ whole genome shotgun (WGS) entry which is preliminary data.</text>
</comment>
<evidence type="ECO:0000256" key="10">
    <source>
        <dbReference type="RuleBase" id="RU366046"/>
    </source>
</evidence>
<evidence type="ECO:0000313" key="12">
    <source>
        <dbReference type="EMBL" id="REF37424.1"/>
    </source>
</evidence>
<comment type="cofactor">
    <cofactor evidence="2 10">
        <name>NAD(+)</name>
        <dbReference type="ChEBI" id="CHEBI:57540"/>
    </cofactor>
</comment>
<evidence type="ECO:0000256" key="9">
    <source>
        <dbReference type="ARBA" id="ARBA00023277"/>
    </source>
</evidence>
<dbReference type="SUPFAM" id="SSF51735">
    <property type="entry name" value="NAD(P)-binding Rossmann-fold domains"/>
    <property type="match status" value="1"/>
</dbReference>
<dbReference type="GO" id="GO:0003978">
    <property type="term" value="F:UDP-glucose 4-epimerase activity"/>
    <property type="evidence" value="ECO:0007669"/>
    <property type="project" value="UniProtKB-UniRule"/>
</dbReference>
<comment type="subunit">
    <text evidence="10">Homodimer.</text>
</comment>
<comment type="catalytic activity">
    <reaction evidence="1 10">
        <text>UDP-alpha-D-glucose = UDP-alpha-D-galactose</text>
        <dbReference type="Rhea" id="RHEA:22168"/>
        <dbReference type="ChEBI" id="CHEBI:58885"/>
        <dbReference type="ChEBI" id="CHEBI:66914"/>
        <dbReference type="EC" id="5.1.3.2"/>
    </reaction>
</comment>
<dbReference type="InterPro" id="IPR036291">
    <property type="entry name" value="NAD(P)-bd_dom_sf"/>
</dbReference>
<dbReference type="EMBL" id="QTUC01000001">
    <property type="protein sequence ID" value="REF37424.1"/>
    <property type="molecule type" value="Genomic_DNA"/>
</dbReference>
<dbReference type="Proteomes" id="UP000256485">
    <property type="component" value="Unassembled WGS sequence"/>
</dbReference>
<keyword evidence="7 10" id="KW-0520">NAD</keyword>
<evidence type="ECO:0000256" key="7">
    <source>
        <dbReference type="ARBA" id="ARBA00023027"/>
    </source>
</evidence>
<keyword evidence="8 10" id="KW-0413">Isomerase</keyword>
<organism evidence="12 13">
    <name type="scientific">Thermasporomyces composti</name>
    <dbReference type="NCBI Taxonomy" id="696763"/>
    <lineage>
        <taxon>Bacteria</taxon>
        <taxon>Bacillati</taxon>
        <taxon>Actinomycetota</taxon>
        <taxon>Actinomycetes</taxon>
        <taxon>Propionibacteriales</taxon>
        <taxon>Nocardioidaceae</taxon>
        <taxon>Thermasporomyces</taxon>
    </lineage>
</organism>
<dbReference type="PANTHER" id="PTHR43725">
    <property type="entry name" value="UDP-GLUCOSE 4-EPIMERASE"/>
    <property type="match status" value="1"/>
</dbReference>
<evidence type="ECO:0000256" key="2">
    <source>
        <dbReference type="ARBA" id="ARBA00001911"/>
    </source>
</evidence>
<evidence type="ECO:0000313" key="13">
    <source>
        <dbReference type="Proteomes" id="UP000256485"/>
    </source>
</evidence>
<gene>
    <name evidence="12" type="ORF">DFJ64_2868</name>
</gene>
<dbReference type="EC" id="5.1.3.2" evidence="5 10"/>
<dbReference type="Pfam" id="PF01370">
    <property type="entry name" value="Epimerase"/>
    <property type="match status" value="1"/>
</dbReference>
<comment type="pathway">
    <text evidence="3 10">Carbohydrate metabolism; galactose metabolism.</text>
</comment>
<dbReference type="Gene3D" id="3.90.25.10">
    <property type="entry name" value="UDP-galactose 4-epimerase, domain 1"/>
    <property type="match status" value="1"/>
</dbReference>
<dbReference type="InterPro" id="IPR001509">
    <property type="entry name" value="Epimerase_deHydtase"/>
</dbReference>
<evidence type="ECO:0000256" key="6">
    <source>
        <dbReference type="ARBA" id="ARBA00018569"/>
    </source>
</evidence>
<dbReference type="AlphaFoldDB" id="A0A3D9VGW8"/>
<evidence type="ECO:0000256" key="8">
    <source>
        <dbReference type="ARBA" id="ARBA00023235"/>
    </source>
</evidence>
<comment type="similarity">
    <text evidence="4 10">Belongs to the NAD(P)-dependent epimerase/dehydratase family.</text>
</comment>
<evidence type="ECO:0000259" key="11">
    <source>
        <dbReference type="Pfam" id="PF01370"/>
    </source>
</evidence>
<dbReference type="NCBIfam" id="TIGR01179">
    <property type="entry name" value="galE"/>
    <property type="match status" value="1"/>
</dbReference>
<protein>
    <recommendedName>
        <fullName evidence="6 10">UDP-glucose 4-epimerase</fullName>
        <ecNumber evidence="5 10">5.1.3.2</ecNumber>
    </recommendedName>
</protein>
<sequence>MKLLVTGGAGYIGSVVTARLLEAGHEVTVLDDCSTGHRDNVPDGARFVPGGLDIAAAVLDPSYDGVLHFAAKSLVAESVRRPDLYWRANVGGTLDLLDAMRRHGVRRLVFSSTAATYGEPARMPITEDTPPLPTNPYGASKLAVDRMLEAEARAYDLAPVSLRYFNVAGAYLRHGERHDPETHLIPNLLAVAAGERPAAQVFGTDYPTRDGTAVRDYLHVVDLADAHVRALDVATPGHHLVCNLGTGHGSTVLEVIAAVQRVTGREVPVEECPRRPGDPPVLVASWERAAQELGWKPVRDLDTMVADAWAFRQGLVVPDRAGSAPHRASSGAGGSRR</sequence>
<dbReference type="PANTHER" id="PTHR43725:SF53">
    <property type="entry name" value="UDP-ARABINOSE 4-EPIMERASE 1"/>
    <property type="match status" value="1"/>
</dbReference>
<reference evidence="12 13" key="1">
    <citation type="submission" date="2018-08" db="EMBL/GenBank/DDBJ databases">
        <title>Sequencing the genomes of 1000 actinobacteria strains.</title>
        <authorList>
            <person name="Klenk H.-P."/>
        </authorList>
    </citation>
    <scope>NUCLEOTIDE SEQUENCE [LARGE SCALE GENOMIC DNA]</scope>
    <source>
        <strain evidence="12 13">DSM 22891</strain>
    </source>
</reference>
<feature type="domain" description="NAD-dependent epimerase/dehydratase" evidence="11">
    <location>
        <begin position="4"/>
        <end position="238"/>
    </location>
</feature>
<keyword evidence="9 10" id="KW-0119">Carbohydrate metabolism</keyword>
<name>A0A3D9VGW8_THECX</name>